<reference evidence="7 8" key="1">
    <citation type="submission" date="2020-04" db="EMBL/GenBank/DDBJ databases">
        <title>Flammeovirga sp. SR4, a novel species isolated from seawater.</title>
        <authorList>
            <person name="Wang X."/>
        </authorList>
    </citation>
    <scope>NUCLEOTIDE SEQUENCE [LARGE SCALE GENOMIC DNA]</scope>
    <source>
        <strain evidence="7 8">SR4</strain>
    </source>
</reference>
<dbReference type="Gene3D" id="3.40.50.1700">
    <property type="entry name" value="Glycoside hydrolase family 3 C-terminal domain"/>
    <property type="match status" value="1"/>
</dbReference>
<sequence length="579" mass="64628">MNYFKSTLLIASSLLIGCSSLPQKEQTTHITPNQAYSFPIDESWKELSIREKVGQVICFNYSEKDIEKYGNGSIKTFLSKYPIGSSFLANWSVGTSPEKFQSIAKELQKNSKYPLLLSEDFESGLGEVIKEYTYLPGEMSLGAAQSPELAHQFGKVLATEARSLGINWVLNPVADINLNPSNFLTNSRSTGDQTEVAIKVLPHQINGLQSNGVVATAKHFPGDGTDVINQHFATSSMQLSMDEWYQEHGKVFQTVINEGVQAIMPGHITFPAYQKEQVDGEYLPATLSSELLQGLLKKEMGFNGVVVSDALNMAGITNYYPNQLETEVACFVAGCDILLWPSLATMDTIVARVERGIITMDRLDDAVQRVWRIKTQQGLFNKDYQACKNITKTTLLENKQTAQKIADKAITLIANKHDVLPIKSDETPSLLFVYVSQNTIKSKFKTLKNELQERGYKVDEKVGLSYFANAGKLQEVNNTYDKILFIYHSKPNAPWGSLLFNGDEALSMWSSNMLPRNKVVSIGVGDPYKNILYLPQIWSRINVYNDDPYSQRAIAKAINGEITMNEHSPVLPQKVKSIQ</sequence>
<dbReference type="RefSeq" id="WP_168881048.1">
    <property type="nucleotide sequence ID" value="NZ_JABAIL010000001.1"/>
</dbReference>
<proteinExistence type="inferred from homology"/>
<dbReference type="AlphaFoldDB" id="A0A7X8SHH8"/>
<evidence type="ECO:0000256" key="3">
    <source>
        <dbReference type="ARBA" id="ARBA00012663"/>
    </source>
</evidence>
<dbReference type="PANTHER" id="PTHR30480:SF13">
    <property type="entry name" value="BETA-HEXOSAMINIDASE"/>
    <property type="match status" value="1"/>
</dbReference>
<keyword evidence="5" id="KW-0326">Glycosidase</keyword>
<dbReference type="InterPro" id="IPR050226">
    <property type="entry name" value="NagZ_Beta-hexosaminidase"/>
</dbReference>
<dbReference type="EC" id="3.2.1.52" evidence="3"/>
<dbReference type="InterPro" id="IPR017853">
    <property type="entry name" value="GH"/>
</dbReference>
<evidence type="ECO:0000256" key="4">
    <source>
        <dbReference type="ARBA" id="ARBA00022801"/>
    </source>
</evidence>
<dbReference type="PRINTS" id="PR00133">
    <property type="entry name" value="GLHYDRLASE3"/>
</dbReference>
<feature type="domain" description="Glycoside hydrolase family 3 N-terminal" evidence="6">
    <location>
        <begin position="49"/>
        <end position="372"/>
    </location>
</feature>
<dbReference type="Proteomes" id="UP000585050">
    <property type="component" value="Unassembled WGS sequence"/>
</dbReference>
<dbReference type="GO" id="GO:0005975">
    <property type="term" value="P:carbohydrate metabolic process"/>
    <property type="evidence" value="ECO:0007669"/>
    <property type="project" value="InterPro"/>
</dbReference>
<keyword evidence="8" id="KW-1185">Reference proteome</keyword>
<dbReference type="InterPro" id="IPR019800">
    <property type="entry name" value="Glyco_hydro_3_AS"/>
</dbReference>
<comment type="similarity">
    <text evidence="2">Belongs to the glycosyl hydrolase 3 family.</text>
</comment>
<evidence type="ECO:0000259" key="6">
    <source>
        <dbReference type="Pfam" id="PF00933"/>
    </source>
</evidence>
<dbReference type="SUPFAM" id="SSF51445">
    <property type="entry name" value="(Trans)glycosidases"/>
    <property type="match status" value="1"/>
</dbReference>
<evidence type="ECO:0000256" key="1">
    <source>
        <dbReference type="ARBA" id="ARBA00001231"/>
    </source>
</evidence>
<dbReference type="Pfam" id="PF00933">
    <property type="entry name" value="Glyco_hydro_3"/>
    <property type="match status" value="1"/>
</dbReference>
<dbReference type="PANTHER" id="PTHR30480">
    <property type="entry name" value="BETA-HEXOSAMINIDASE-RELATED"/>
    <property type="match status" value="1"/>
</dbReference>
<evidence type="ECO:0000256" key="2">
    <source>
        <dbReference type="ARBA" id="ARBA00005336"/>
    </source>
</evidence>
<comment type="caution">
    <text evidence="7">The sequence shown here is derived from an EMBL/GenBank/DDBJ whole genome shotgun (WGS) entry which is preliminary data.</text>
</comment>
<gene>
    <name evidence="7" type="ORF">HGP29_03970</name>
</gene>
<dbReference type="InterPro" id="IPR001764">
    <property type="entry name" value="Glyco_hydro_3_N"/>
</dbReference>
<organism evidence="7 8">
    <name type="scientific">Flammeovirga agarivorans</name>
    <dbReference type="NCBI Taxonomy" id="2726742"/>
    <lineage>
        <taxon>Bacteria</taxon>
        <taxon>Pseudomonadati</taxon>
        <taxon>Bacteroidota</taxon>
        <taxon>Cytophagia</taxon>
        <taxon>Cytophagales</taxon>
        <taxon>Flammeovirgaceae</taxon>
        <taxon>Flammeovirga</taxon>
    </lineage>
</organism>
<evidence type="ECO:0000313" key="7">
    <source>
        <dbReference type="EMBL" id="NLR90345.1"/>
    </source>
</evidence>
<dbReference type="InterPro" id="IPR036881">
    <property type="entry name" value="Glyco_hydro_3_C_sf"/>
</dbReference>
<name>A0A7X8SHH8_9BACT</name>
<keyword evidence="4 7" id="KW-0378">Hydrolase</keyword>
<evidence type="ECO:0000313" key="8">
    <source>
        <dbReference type="Proteomes" id="UP000585050"/>
    </source>
</evidence>
<dbReference type="EMBL" id="JABAIL010000001">
    <property type="protein sequence ID" value="NLR90345.1"/>
    <property type="molecule type" value="Genomic_DNA"/>
</dbReference>
<accession>A0A7X8SHH8</accession>
<protein>
    <recommendedName>
        <fullName evidence="3">beta-N-acetylhexosaminidase</fullName>
        <ecNumber evidence="3">3.2.1.52</ecNumber>
    </recommendedName>
</protein>
<dbReference type="Gene3D" id="3.20.20.300">
    <property type="entry name" value="Glycoside hydrolase, family 3, N-terminal domain"/>
    <property type="match status" value="1"/>
</dbReference>
<evidence type="ECO:0000256" key="5">
    <source>
        <dbReference type="ARBA" id="ARBA00023295"/>
    </source>
</evidence>
<dbReference type="InterPro" id="IPR036962">
    <property type="entry name" value="Glyco_hydro_3_N_sf"/>
</dbReference>
<comment type="catalytic activity">
    <reaction evidence="1">
        <text>Hydrolysis of terminal non-reducing N-acetyl-D-hexosamine residues in N-acetyl-beta-D-hexosaminides.</text>
        <dbReference type="EC" id="3.2.1.52"/>
    </reaction>
</comment>
<dbReference type="PROSITE" id="PS51257">
    <property type="entry name" value="PROKAR_LIPOPROTEIN"/>
    <property type="match status" value="1"/>
</dbReference>
<dbReference type="GO" id="GO:0009254">
    <property type="term" value="P:peptidoglycan turnover"/>
    <property type="evidence" value="ECO:0007669"/>
    <property type="project" value="TreeGrafter"/>
</dbReference>
<dbReference type="PROSITE" id="PS00775">
    <property type="entry name" value="GLYCOSYL_HYDROL_F3"/>
    <property type="match status" value="1"/>
</dbReference>
<dbReference type="GO" id="GO:0004563">
    <property type="term" value="F:beta-N-acetylhexosaminidase activity"/>
    <property type="evidence" value="ECO:0007669"/>
    <property type="project" value="UniProtKB-EC"/>
</dbReference>